<proteinExistence type="predicted"/>
<reference evidence="2 3" key="1">
    <citation type="submission" date="2018-09" db="EMBL/GenBank/DDBJ databases">
        <title>Bacillus saliacetes sp. nov., isolated from Thai shrimp paste (Ka-pi).</title>
        <authorList>
            <person name="Daroonpunt R."/>
            <person name="Tanasupawat S."/>
            <person name="Yiamsombut S."/>
        </authorList>
    </citation>
    <scope>NUCLEOTIDE SEQUENCE [LARGE SCALE GENOMIC DNA]</scope>
    <source>
        <strain evidence="2 3">SKP7-4</strain>
    </source>
</reference>
<dbReference type="EMBL" id="QXIR01000016">
    <property type="protein sequence ID" value="RIW32684.1"/>
    <property type="molecule type" value="Genomic_DNA"/>
</dbReference>
<feature type="domain" description="N-acetyltransferase" evidence="1">
    <location>
        <begin position="7"/>
        <end position="172"/>
    </location>
</feature>
<keyword evidence="2" id="KW-0808">Transferase</keyword>
<dbReference type="InterPro" id="IPR016181">
    <property type="entry name" value="Acyl_CoA_acyltransferase"/>
</dbReference>
<organism evidence="2 3">
    <name type="scientific">Bacillus salacetis</name>
    <dbReference type="NCBI Taxonomy" id="2315464"/>
    <lineage>
        <taxon>Bacteria</taxon>
        <taxon>Bacillati</taxon>
        <taxon>Bacillota</taxon>
        <taxon>Bacilli</taxon>
        <taxon>Bacillales</taxon>
        <taxon>Bacillaceae</taxon>
        <taxon>Bacillus</taxon>
    </lineage>
</organism>
<dbReference type="PROSITE" id="PS51186">
    <property type="entry name" value="GNAT"/>
    <property type="match status" value="1"/>
</dbReference>
<dbReference type="InterPro" id="IPR000182">
    <property type="entry name" value="GNAT_dom"/>
</dbReference>
<accession>A0A3A1QW41</accession>
<dbReference type="GO" id="GO:0016747">
    <property type="term" value="F:acyltransferase activity, transferring groups other than amino-acyl groups"/>
    <property type="evidence" value="ECO:0007669"/>
    <property type="project" value="InterPro"/>
</dbReference>
<dbReference type="Pfam" id="PF00583">
    <property type="entry name" value="Acetyltransf_1"/>
    <property type="match status" value="1"/>
</dbReference>
<protein>
    <submittedName>
        <fullName evidence="2">GNAT family N-acetyltransferase</fullName>
    </submittedName>
</protein>
<name>A0A3A1QW41_9BACI</name>
<evidence type="ECO:0000313" key="3">
    <source>
        <dbReference type="Proteomes" id="UP000265801"/>
    </source>
</evidence>
<keyword evidence="3" id="KW-1185">Reference proteome</keyword>
<dbReference type="Proteomes" id="UP000265801">
    <property type="component" value="Unassembled WGS sequence"/>
</dbReference>
<gene>
    <name evidence="2" type="ORF">D3H55_12430</name>
</gene>
<evidence type="ECO:0000259" key="1">
    <source>
        <dbReference type="PROSITE" id="PS51186"/>
    </source>
</evidence>
<dbReference type="Gene3D" id="3.40.630.30">
    <property type="match status" value="1"/>
</dbReference>
<sequence>MHKMDNYTFRKAEAIDVENIIQLIEKRIKWMDTNNIQQWNKTNYFDSYPRAYFFKKVTAGELYVMDDQLTGKAAGAVVLLEEDKRWARDGSNSLYIHNLVSDTGVSGAGRMMIKSCEQIAIDNAYDAVRLDCQASNIKLNEYYKKQGYCYSGDVKDGNYIGKKREKKMGKYL</sequence>
<dbReference type="SUPFAM" id="SSF55729">
    <property type="entry name" value="Acyl-CoA N-acyltransferases (Nat)"/>
    <property type="match status" value="1"/>
</dbReference>
<comment type="caution">
    <text evidence="2">The sequence shown here is derived from an EMBL/GenBank/DDBJ whole genome shotgun (WGS) entry which is preliminary data.</text>
</comment>
<dbReference type="AlphaFoldDB" id="A0A3A1QW41"/>
<evidence type="ECO:0000313" key="2">
    <source>
        <dbReference type="EMBL" id="RIW32684.1"/>
    </source>
</evidence>